<keyword evidence="2 3" id="KW-0067">ATP-binding</keyword>
<feature type="compositionally biased region" description="Polar residues" evidence="4">
    <location>
        <begin position="964"/>
        <end position="974"/>
    </location>
</feature>
<evidence type="ECO:0000259" key="5">
    <source>
        <dbReference type="PROSITE" id="PS51455"/>
    </source>
</evidence>
<comment type="caution">
    <text evidence="6">The sequence shown here is derived from an EMBL/GenBank/DDBJ whole genome shotgun (WGS) entry which is preliminary data.</text>
</comment>
<feature type="compositionally biased region" description="Basic and acidic residues" evidence="4">
    <location>
        <begin position="582"/>
        <end position="593"/>
    </location>
</feature>
<keyword evidence="7" id="KW-1185">Reference proteome</keyword>
<evidence type="ECO:0000256" key="3">
    <source>
        <dbReference type="PROSITE-ProRule" id="PRU00781"/>
    </source>
</evidence>
<dbReference type="Proteomes" id="UP001465976">
    <property type="component" value="Unassembled WGS sequence"/>
</dbReference>
<evidence type="ECO:0000313" key="7">
    <source>
        <dbReference type="Proteomes" id="UP001465976"/>
    </source>
</evidence>
<feature type="compositionally biased region" description="Polar residues" evidence="4">
    <location>
        <begin position="821"/>
        <end position="855"/>
    </location>
</feature>
<feature type="compositionally biased region" description="Low complexity" evidence="4">
    <location>
        <begin position="604"/>
        <end position="641"/>
    </location>
</feature>
<feature type="region of interest" description="Disordered" evidence="4">
    <location>
        <begin position="1"/>
        <end position="27"/>
    </location>
</feature>
<protein>
    <recommendedName>
        <fullName evidence="5">PIPK domain-containing protein</fullName>
    </recommendedName>
</protein>
<dbReference type="InterPro" id="IPR027483">
    <property type="entry name" value="PInositol-4-P-4/5-kinase_C_sf"/>
</dbReference>
<feature type="compositionally biased region" description="Acidic residues" evidence="4">
    <location>
        <begin position="1030"/>
        <end position="1044"/>
    </location>
</feature>
<keyword evidence="3" id="KW-0808">Transferase</keyword>
<feature type="region of interest" description="Disordered" evidence="4">
    <location>
        <begin position="277"/>
        <end position="329"/>
    </location>
</feature>
<dbReference type="SUPFAM" id="SSF56104">
    <property type="entry name" value="SAICAR synthase-like"/>
    <property type="match status" value="1"/>
</dbReference>
<feature type="compositionally biased region" description="Polar residues" evidence="4">
    <location>
        <begin position="760"/>
        <end position="775"/>
    </location>
</feature>
<sequence length="2105" mass="227633">MEDKPLPSIPTNPSQPSSRPGNGKPKERAIRETPYAHQLATLSIEARQHRYRFIRFVLDEVNQEQGPADLEWIERNKDELIWTIEDALDDLGKNIGQGGWLVGIRRTRTLLESYDSATTNDTDDEKIRQLRELAARPYPPTPLPASKHLLLCFAPVGSRIALPEEDSGFDIIPTQTRCMFKPNVFVFPDEAEGNSFLYGSDEWTSSLLSSSSSAMPLRLVGGTFQFISVPGSPSFRAILSKVLKLTIYQHLSLLLEQHLLADANVPLTFPSPSFISASRGSSKSLGSRNRVLSHGATPEPQRPKLGEHKLSHSSDHSGRKNVKGHISKPSFNQLSNGIFSFFSKRSLGRSNSLTRGEPALPVSAPRGGSLDLRGTPAAEQEPVPDKDPRSSVDSPTTPGDTLGGRIRRFSFSSSAFSSLSPTSSRISQTPVTSPTSSTTPTQSSTYDASPAHKPFTTLLDRLLESKEMFSTSPGVGRNIDVPSLLVRLAEREQDGSPSKVRGDERVALKELLGWSEDRDENSGAGETKDAHKGVSLGAGMLGSKGFLKHQSLTTLVSVHIPAEDTSSAASSSTSVGEDSDSDDNHDKDDAAKDEVDEAIQEQQTSPSTSKAPSPETSSSSAISSLASISSIAMPSPVQKVPKQVHRKRKRRQKFGPCPNTQPPRWETFVFRRGHGSDGTAGGPCLGEMIHEWLENADQPCAADATYGNAARRADNGRVAGILKELKPEKGPEKDKVQPGDVDKDKTQSSDPENRRPITSAAPTKNGSPSATQQSIKAGVGATAGTSCKMKRGQHEVRFTHGGVRVTVVVSELKAIKDPDNSAKSNSSLGLAPTPSGSGARSTAASPTPQLSTTTRAKSDSDVTKENPGLASNEGESNDEHSSDNVPVEMWTSCAICERDNWAQGRITMSDGTFLLPFGKFLELLIYSPSLSMMDAGLCEHTHIVLSPSHARTSSLPSPPSPSSRLQTDQLSRALSDQDIDRSSSSSSTGSQSIASPSSSISSPRAFGQGLGLPSVGAVKKWSSLRNSAAYDDDERAEVPPEEDTTPTPSRIVSKKIGPEDGHSKASTSHLDGNAVTDTRGFTDGKPVPRATNSNDNSLPESRFNIVRHFSNRTHVVSFSIDRVDEIFELRVPRVQIIRGMSVLVSNHIQEASICTMGGGKEEAELDEETEKRKLRREIKVWWEGISDHVDMLENRLADETQEHHLNPKKSLPRLPSSDDAYDDFDDPYTHPSEMATPKPSGLPVETPTTPTNKQTYFTSPSHAKTPNEGAEEEESTTVTPTGTPKAKRPALPSMASKESMTSQVSFSSSVSDASMLSSSSRESNSDPTHLLSNLRQTFHRTEQSLYTQLSKTASSSLNEVRRSFLSAAKGVERRLGAWQKKHMGLGLKVVHLSSATNDKETQKQRIQTEREKAKKDTSSLSLVVVEPEWWHKSCHVAPGGNVIVKEDDWGSIIAFTLSTDAYKAELGAMSGVGSRPLSIMSESAPPGSPWPGSRPGSPPASSSSSSSFFSTTGYRLFRSSAASQPDPDQEDVIWHEPEAYSAVISRKEHPKDPSGLLSIREVLRQKAPAVMDASNAPVGIGGILSGSRIATLGREGSRFLSNALNGKDSNENRQSIASAPPSAWSKPDVQISKEAAGGEVISGLPTGDSSAAIMQGLDAATSRPASAMSGRSTEPMTNSFEAHIKRGKAPSIMSIESNSTLGPDDASAVDGSDTGRLSLASAAANKGSYLPPPPVPVKDVANISSSASPRSPFSTLTSGLTTAMRAMLHNTPDAIPRPLSAASTSSNKHHGLLSAEIAPIDERPHIKYDWTVGKRLKFSCTVYYAKQFDVLRKRCGVDDIFLRSLSKSQNWSAEGGKSKSNFWKTSDDRFIIKTLVNAWNVADLQVLIDLAPSYFRYLDSTACKATVLAKLVGFYTIEIRNLETGNVQSKADLLVMENLFYNQKIDKTFDLKGIQGRKVKPGAGSSKTLFDGEWIEGQQQTLTLVRPHSKLVLREAIRNDAEFLAKSNIMDYSLLLGVDTRSKEIACGLVDTIGSYTFAKTLEYKAKQGLSASGKEVTVVPPTEYQERFVSALERYFLACPDKWSKPLDPQTKINSDLQSLSNIL</sequence>
<dbReference type="InterPro" id="IPR002498">
    <property type="entry name" value="PInositol-4-P-4/5-kinase_core"/>
</dbReference>
<feature type="region of interest" description="Disordered" evidence="4">
    <location>
        <begin position="1477"/>
        <end position="1506"/>
    </location>
</feature>
<feature type="region of interest" description="Disordered" evidence="4">
    <location>
        <begin position="1027"/>
        <end position="1099"/>
    </location>
</feature>
<dbReference type="Gene3D" id="3.30.800.10">
    <property type="entry name" value="Phosphatidylinositol Phosphate Kinase II Beta"/>
    <property type="match status" value="1"/>
</dbReference>
<feature type="compositionally biased region" description="Polar residues" evidence="4">
    <location>
        <begin position="9"/>
        <end position="20"/>
    </location>
</feature>
<feature type="region of interest" description="Disordered" evidence="4">
    <location>
        <begin position="564"/>
        <end position="665"/>
    </location>
</feature>
<dbReference type="Pfam" id="PF01504">
    <property type="entry name" value="PIP5K"/>
    <property type="match status" value="1"/>
</dbReference>
<organism evidence="6 7">
    <name type="scientific">Marasmius crinis-equi</name>
    <dbReference type="NCBI Taxonomy" id="585013"/>
    <lineage>
        <taxon>Eukaryota</taxon>
        <taxon>Fungi</taxon>
        <taxon>Dikarya</taxon>
        <taxon>Basidiomycota</taxon>
        <taxon>Agaricomycotina</taxon>
        <taxon>Agaricomycetes</taxon>
        <taxon>Agaricomycetidae</taxon>
        <taxon>Agaricales</taxon>
        <taxon>Marasmiineae</taxon>
        <taxon>Marasmiaceae</taxon>
        <taxon>Marasmius</taxon>
    </lineage>
</organism>
<dbReference type="InterPro" id="IPR027484">
    <property type="entry name" value="PInositol-4-P-5-kinase_N"/>
</dbReference>
<evidence type="ECO:0000256" key="2">
    <source>
        <dbReference type="ARBA" id="ARBA00022840"/>
    </source>
</evidence>
<dbReference type="Gene3D" id="3.30.810.10">
    <property type="entry name" value="2-Layer Sandwich"/>
    <property type="match status" value="1"/>
</dbReference>
<feature type="region of interest" description="Disordered" evidence="4">
    <location>
        <begin position="1203"/>
        <end position="1306"/>
    </location>
</feature>
<feature type="compositionally biased region" description="Low complexity" evidence="4">
    <location>
        <begin position="277"/>
        <end position="288"/>
    </location>
</feature>
<gene>
    <name evidence="6" type="ORF">V5O48_011743</name>
</gene>
<dbReference type="PANTHER" id="PTHR45748:SF7">
    <property type="entry name" value="1-PHOSPHATIDYLINOSITOL 3-PHOSPHATE 5-KINASE-RELATED"/>
    <property type="match status" value="1"/>
</dbReference>
<feature type="region of interest" description="Disordered" evidence="4">
    <location>
        <begin position="1687"/>
        <end position="1713"/>
    </location>
</feature>
<feature type="compositionally biased region" description="Basic residues" evidence="4">
    <location>
        <begin position="642"/>
        <end position="653"/>
    </location>
</feature>
<feature type="region of interest" description="Disordered" evidence="4">
    <location>
        <begin position="949"/>
        <end position="1005"/>
    </location>
</feature>
<reference evidence="6 7" key="1">
    <citation type="submission" date="2024-02" db="EMBL/GenBank/DDBJ databases">
        <title>A draft genome for the cacao thread blight pathogen Marasmius crinis-equi.</title>
        <authorList>
            <person name="Cohen S.P."/>
            <person name="Baruah I.K."/>
            <person name="Amoako-Attah I."/>
            <person name="Bukari Y."/>
            <person name="Meinhardt L.W."/>
            <person name="Bailey B.A."/>
        </authorList>
    </citation>
    <scope>NUCLEOTIDE SEQUENCE [LARGE SCALE GENOMIC DNA]</scope>
    <source>
        <strain evidence="6 7">GH-76</strain>
    </source>
</reference>
<evidence type="ECO:0000313" key="6">
    <source>
        <dbReference type="EMBL" id="KAL0570221.1"/>
    </source>
</evidence>
<feature type="compositionally biased region" description="Basic and acidic residues" evidence="4">
    <location>
        <begin position="723"/>
        <end position="755"/>
    </location>
</feature>
<feature type="region of interest" description="Disordered" evidence="4">
    <location>
        <begin position="350"/>
        <end position="452"/>
    </location>
</feature>
<feature type="compositionally biased region" description="Low complexity" evidence="4">
    <location>
        <begin position="1481"/>
        <end position="1506"/>
    </location>
</feature>
<feature type="compositionally biased region" description="Low complexity" evidence="4">
    <location>
        <begin position="564"/>
        <end position="576"/>
    </location>
</feature>
<evidence type="ECO:0000256" key="4">
    <source>
        <dbReference type="SAM" id="MobiDB-lite"/>
    </source>
</evidence>
<feature type="region of interest" description="Disordered" evidence="4">
    <location>
        <begin position="817"/>
        <end position="884"/>
    </location>
</feature>
<dbReference type="PROSITE" id="PS51455">
    <property type="entry name" value="PIPK"/>
    <property type="match status" value="1"/>
</dbReference>
<keyword evidence="1 3" id="KW-0547">Nucleotide-binding</keyword>
<feature type="compositionally biased region" description="Low complexity" evidence="4">
    <location>
        <begin position="409"/>
        <end position="445"/>
    </location>
</feature>
<feature type="region of interest" description="Disordered" evidence="4">
    <location>
        <begin position="1603"/>
        <end position="1628"/>
    </location>
</feature>
<dbReference type="EMBL" id="JBAHYK010000974">
    <property type="protein sequence ID" value="KAL0570221.1"/>
    <property type="molecule type" value="Genomic_DNA"/>
</dbReference>
<feature type="compositionally biased region" description="Low complexity" evidence="4">
    <location>
        <begin position="982"/>
        <end position="1002"/>
    </location>
</feature>
<accession>A0ABR3F4Q8</accession>
<keyword evidence="3" id="KW-0418">Kinase</keyword>
<feature type="domain" description="PIPK" evidence="5">
    <location>
        <begin position="1752"/>
        <end position="2077"/>
    </location>
</feature>
<dbReference type="InterPro" id="IPR044769">
    <property type="entry name" value="PIKfyve_PIPKc"/>
</dbReference>
<evidence type="ECO:0000256" key="1">
    <source>
        <dbReference type="ARBA" id="ARBA00022741"/>
    </source>
</evidence>
<dbReference type="PANTHER" id="PTHR45748">
    <property type="entry name" value="1-PHOSPHATIDYLINOSITOL 3-PHOSPHATE 5-KINASE-RELATED"/>
    <property type="match status" value="1"/>
</dbReference>
<dbReference type="SMART" id="SM00330">
    <property type="entry name" value="PIPKc"/>
    <property type="match status" value="1"/>
</dbReference>
<feature type="compositionally biased region" description="Basic and acidic residues" evidence="4">
    <location>
        <begin position="301"/>
        <end position="318"/>
    </location>
</feature>
<feature type="compositionally biased region" description="Polar residues" evidence="4">
    <location>
        <begin position="1246"/>
        <end position="1264"/>
    </location>
</feature>
<feature type="compositionally biased region" description="Polar residues" evidence="4">
    <location>
        <begin position="1090"/>
        <end position="1099"/>
    </location>
</feature>
<feature type="region of interest" description="Disordered" evidence="4">
    <location>
        <begin position="722"/>
        <end position="778"/>
    </location>
</feature>
<proteinExistence type="predicted"/>
<dbReference type="CDD" id="cd17300">
    <property type="entry name" value="PIPKc_PIKfyve"/>
    <property type="match status" value="1"/>
</dbReference>
<name>A0ABR3F4Q8_9AGAR</name>